<dbReference type="HAMAP" id="MF_01341">
    <property type="entry name" value="Ribosomal_uL15"/>
    <property type="match status" value="1"/>
</dbReference>
<evidence type="ECO:0000259" key="7">
    <source>
        <dbReference type="Pfam" id="PF00828"/>
    </source>
</evidence>
<dbReference type="PROSITE" id="PS00475">
    <property type="entry name" value="RIBOSOMAL_L15"/>
    <property type="match status" value="1"/>
</dbReference>
<reference evidence="8" key="1">
    <citation type="journal article" date="2021" name="PeerJ">
        <title>Extensive microbial diversity within the chicken gut microbiome revealed by metagenomics and culture.</title>
        <authorList>
            <person name="Gilroy R."/>
            <person name="Ravi A."/>
            <person name="Getino M."/>
            <person name="Pursley I."/>
            <person name="Horton D.L."/>
            <person name="Alikhan N.F."/>
            <person name="Baker D."/>
            <person name="Gharbi K."/>
            <person name="Hall N."/>
            <person name="Watson M."/>
            <person name="Adriaenssens E.M."/>
            <person name="Foster-Nyarko E."/>
            <person name="Jarju S."/>
            <person name="Secka A."/>
            <person name="Antonio M."/>
            <person name="Oren A."/>
            <person name="Chaudhuri R.R."/>
            <person name="La Ragione R."/>
            <person name="Hildebrand F."/>
            <person name="Pallen M.J."/>
        </authorList>
    </citation>
    <scope>NUCLEOTIDE SEQUENCE</scope>
    <source>
        <strain evidence="8">CHK195-6426</strain>
    </source>
</reference>
<dbReference type="GO" id="GO:0006412">
    <property type="term" value="P:translation"/>
    <property type="evidence" value="ECO:0007669"/>
    <property type="project" value="UniProtKB-UniRule"/>
</dbReference>
<evidence type="ECO:0000256" key="2">
    <source>
        <dbReference type="ARBA" id="ARBA00022980"/>
    </source>
</evidence>
<gene>
    <name evidence="4 8" type="primary">rplO</name>
    <name evidence="8" type="ORF">H9742_01975</name>
</gene>
<comment type="caution">
    <text evidence="8">The sequence shown here is derived from an EMBL/GenBank/DDBJ whole genome shotgun (WGS) entry which is preliminary data.</text>
</comment>
<sequence length="145" mass="15494">MDLSNIRPAEGSKHNDFRRGRGHGSGNGKTAGKGHKGQKARSGAPRPGFEGGQMPLYRRIPKRGFTNRNAKDIVAINVTELERFEEGATVDVNTLIEAGVVKNPRDGVKILGNGELTKKLNVKANAFSASAKEKIEALGGTAEVM</sequence>
<feature type="region of interest" description="Disordered" evidence="6">
    <location>
        <begin position="1"/>
        <end position="55"/>
    </location>
</feature>
<dbReference type="Proteomes" id="UP000824265">
    <property type="component" value="Unassembled WGS sequence"/>
</dbReference>
<dbReference type="PANTHER" id="PTHR12934:SF11">
    <property type="entry name" value="LARGE RIBOSOMAL SUBUNIT PROTEIN UL15M"/>
    <property type="match status" value="1"/>
</dbReference>
<evidence type="ECO:0000256" key="3">
    <source>
        <dbReference type="ARBA" id="ARBA00023274"/>
    </source>
</evidence>
<evidence type="ECO:0000256" key="4">
    <source>
        <dbReference type="HAMAP-Rule" id="MF_01341"/>
    </source>
</evidence>
<evidence type="ECO:0000313" key="9">
    <source>
        <dbReference type="Proteomes" id="UP000824265"/>
    </source>
</evidence>
<dbReference type="GO" id="GO:0003735">
    <property type="term" value="F:structural constituent of ribosome"/>
    <property type="evidence" value="ECO:0007669"/>
    <property type="project" value="InterPro"/>
</dbReference>
<organism evidence="8 9">
    <name type="scientific">Candidatus Acetatifactor stercoripullorum</name>
    <dbReference type="NCBI Taxonomy" id="2838414"/>
    <lineage>
        <taxon>Bacteria</taxon>
        <taxon>Bacillati</taxon>
        <taxon>Bacillota</taxon>
        <taxon>Clostridia</taxon>
        <taxon>Lachnospirales</taxon>
        <taxon>Lachnospiraceae</taxon>
        <taxon>Acetatifactor</taxon>
    </lineage>
</organism>
<feature type="domain" description="Large ribosomal subunit protein uL15/eL18" evidence="7">
    <location>
        <begin position="76"/>
        <end position="143"/>
    </location>
</feature>
<comment type="similarity">
    <text evidence="1 4 5">Belongs to the universal ribosomal protein uL15 family.</text>
</comment>
<dbReference type="GO" id="GO:0019843">
    <property type="term" value="F:rRNA binding"/>
    <property type="evidence" value="ECO:0007669"/>
    <property type="project" value="UniProtKB-UniRule"/>
</dbReference>
<dbReference type="InterPro" id="IPR030878">
    <property type="entry name" value="Ribosomal_uL15"/>
</dbReference>
<dbReference type="SUPFAM" id="SSF52080">
    <property type="entry name" value="Ribosomal proteins L15p and L18e"/>
    <property type="match status" value="1"/>
</dbReference>
<evidence type="ECO:0000256" key="1">
    <source>
        <dbReference type="ARBA" id="ARBA00007320"/>
    </source>
</evidence>
<keyword evidence="3 4" id="KW-0687">Ribonucleoprotein</keyword>
<dbReference type="AlphaFoldDB" id="A0A9D1R252"/>
<comment type="subunit">
    <text evidence="4">Part of the 50S ribosomal subunit.</text>
</comment>
<accession>A0A9D1R252</accession>
<dbReference type="Gene3D" id="3.100.10.10">
    <property type="match status" value="1"/>
</dbReference>
<dbReference type="PANTHER" id="PTHR12934">
    <property type="entry name" value="50S RIBOSOMAL PROTEIN L15"/>
    <property type="match status" value="1"/>
</dbReference>
<comment type="function">
    <text evidence="4">Binds to the 23S rRNA.</text>
</comment>
<feature type="compositionally biased region" description="Basic and acidic residues" evidence="6">
    <location>
        <begin position="10"/>
        <end position="19"/>
    </location>
</feature>
<proteinExistence type="inferred from homology"/>
<dbReference type="Pfam" id="PF00828">
    <property type="entry name" value="Ribosomal_L27A"/>
    <property type="match status" value="1"/>
</dbReference>
<keyword evidence="4" id="KW-0699">rRNA-binding</keyword>
<evidence type="ECO:0000256" key="5">
    <source>
        <dbReference type="RuleBase" id="RU003888"/>
    </source>
</evidence>
<dbReference type="InterPro" id="IPR001196">
    <property type="entry name" value="Ribosomal_uL15_CS"/>
</dbReference>
<evidence type="ECO:0000313" key="8">
    <source>
        <dbReference type="EMBL" id="HIW80286.1"/>
    </source>
</evidence>
<dbReference type="InterPro" id="IPR021131">
    <property type="entry name" value="Ribosomal_uL15/eL18"/>
</dbReference>
<dbReference type="NCBIfam" id="TIGR01071">
    <property type="entry name" value="rplO_bact"/>
    <property type="match status" value="1"/>
</dbReference>
<name>A0A9D1R252_9FIRM</name>
<dbReference type="EMBL" id="DXGH01000010">
    <property type="protein sequence ID" value="HIW80286.1"/>
    <property type="molecule type" value="Genomic_DNA"/>
</dbReference>
<keyword evidence="2 4" id="KW-0689">Ribosomal protein</keyword>
<protein>
    <recommendedName>
        <fullName evidence="4">Large ribosomal subunit protein uL15</fullName>
    </recommendedName>
</protein>
<dbReference type="InterPro" id="IPR036227">
    <property type="entry name" value="Ribosomal_uL15/eL18_sf"/>
</dbReference>
<dbReference type="InterPro" id="IPR005749">
    <property type="entry name" value="Ribosomal_uL15_bac-type"/>
</dbReference>
<keyword evidence="4" id="KW-0694">RNA-binding</keyword>
<evidence type="ECO:0000256" key="6">
    <source>
        <dbReference type="SAM" id="MobiDB-lite"/>
    </source>
</evidence>
<dbReference type="GO" id="GO:0022625">
    <property type="term" value="C:cytosolic large ribosomal subunit"/>
    <property type="evidence" value="ECO:0007669"/>
    <property type="project" value="TreeGrafter"/>
</dbReference>
<reference evidence="8" key="2">
    <citation type="submission" date="2021-04" db="EMBL/GenBank/DDBJ databases">
        <authorList>
            <person name="Gilroy R."/>
        </authorList>
    </citation>
    <scope>NUCLEOTIDE SEQUENCE</scope>
    <source>
        <strain evidence="8">CHK195-6426</strain>
    </source>
</reference>